<dbReference type="InterPro" id="IPR036291">
    <property type="entry name" value="NAD(P)-bd_dom_sf"/>
</dbReference>
<proteinExistence type="predicted"/>
<dbReference type="SUPFAM" id="SSF51735">
    <property type="entry name" value="NAD(P)-binding Rossmann-fold domains"/>
    <property type="match status" value="1"/>
</dbReference>
<gene>
    <name evidence="2" type="ORF">DFH07DRAFT_681177</name>
</gene>
<dbReference type="EMBL" id="JARJLG010000224">
    <property type="protein sequence ID" value="KAJ7726026.1"/>
    <property type="molecule type" value="Genomic_DNA"/>
</dbReference>
<comment type="caution">
    <text evidence="2">The sequence shown here is derived from an EMBL/GenBank/DDBJ whole genome shotgun (WGS) entry which is preliminary data.</text>
</comment>
<dbReference type="Gene3D" id="3.40.50.720">
    <property type="entry name" value="NAD(P)-binding Rossmann-like Domain"/>
    <property type="match status" value="1"/>
</dbReference>
<dbReference type="PANTHER" id="PTHR43157:SF31">
    <property type="entry name" value="PHOSPHATIDYLINOSITOL-GLYCAN BIOSYNTHESIS CLASS F PROTEIN"/>
    <property type="match status" value="1"/>
</dbReference>
<dbReference type="Pfam" id="PF00106">
    <property type="entry name" value="adh_short"/>
    <property type="match status" value="1"/>
</dbReference>
<evidence type="ECO:0000256" key="1">
    <source>
        <dbReference type="ARBA" id="ARBA00023002"/>
    </source>
</evidence>
<feature type="non-terminal residue" evidence="2">
    <location>
        <position position="72"/>
    </location>
</feature>
<dbReference type="InterPro" id="IPR002347">
    <property type="entry name" value="SDR_fam"/>
</dbReference>
<reference evidence="2" key="1">
    <citation type="submission" date="2023-03" db="EMBL/GenBank/DDBJ databases">
        <title>Massive genome expansion in bonnet fungi (Mycena s.s.) driven by repeated elements and novel gene families across ecological guilds.</title>
        <authorList>
            <consortium name="Lawrence Berkeley National Laboratory"/>
            <person name="Harder C.B."/>
            <person name="Miyauchi S."/>
            <person name="Viragh M."/>
            <person name="Kuo A."/>
            <person name="Thoen E."/>
            <person name="Andreopoulos B."/>
            <person name="Lu D."/>
            <person name="Skrede I."/>
            <person name="Drula E."/>
            <person name="Henrissat B."/>
            <person name="Morin E."/>
            <person name="Kohler A."/>
            <person name="Barry K."/>
            <person name="LaButti K."/>
            <person name="Morin E."/>
            <person name="Salamov A."/>
            <person name="Lipzen A."/>
            <person name="Mereny Z."/>
            <person name="Hegedus B."/>
            <person name="Baldrian P."/>
            <person name="Stursova M."/>
            <person name="Weitz H."/>
            <person name="Taylor A."/>
            <person name="Grigoriev I.V."/>
            <person name="Nagy L.G."/>
            <person name="Martin F."/>
            <person name="Kauserud H."/>
        </authorList>
    </citation>
    <scope>NUCLEOTIDE SEQUENCE</scope>
    <source>
        <strain evidence="2">CBHHK188m</strain>
    </source>
</reference>
<protein>
    <submittedName>
        <fullName evidence="2">Uncharacterized protein</fullName>
    </submittedName>
</protein>
<name>A0AAD7HQJ2_9AGAR</name>
<evidence type="ECO:0000313" key="2">
    <source>
        <dbReference type="EMBL" id="KAJ7726026.1"/>
    </source>
</evidence>
<sequence>VTFVMGGNTGIGYETVKQLLLKNAKVYLAAHSPKKAPAALQWLKKETQKTTLFIRLDFLDFPTVHKAVETFL</sequence>
<dbReference type="PANTHER" id="PTHR43157">
    <property type="entry name" value="PHOSPHATIDYLINOSITOL-GLYCAN BIOSYNTHESIS CLASS F PROTEIN-RELATED"/>
    <property type="match status" value="1"/>
</dbReference>
<dbReference type="AlphaFoldDB" id="A0AAD7HQJ2"/>
<organism evidence="2 3">
    <name type="scientific">Mycena maculata</name>
    <dbReference type="NCBI Taxonomy" id="230809"/>
    <lineage>
        <taxon>Eukaryota</taxon>
        <taxon>Fungi</taxon>
        <taxon>Dikarya</taxon>
        <taxon>Basidiomycota</taxon>
        <taxon>Agaricomycotina</taxon>
        <taxon>Agaricomycetes</taxon>
        <taxon>Agaricomycetidae</taxon>
        <taxon>Agaricales</taxon>
        <taxon>Marasmiineae</taxon>
        <taxon>Mycenaceae</taxon>
        <taxon>Mycena</taxon>
    </lineage>
</organism>
<dbReference type="Proteomes" id="UP001215280">
    <property type="component" value="Unassembled WGS sequence"/>
</dbReference>
<feature type="non-terminal residue" evidence="2">
    <location>
        <position position="1"/>
    </location>
</feature>
<dbReference type="GO" id="GO:0016491">
    <property type="term" value="F:oxidoreductase activity"/>
    <property type="evidence" value="ECO:0007669"/>
    <property type="project" value="UniProtKB-KW"/>
</dbReference>
<accession>A0AAD7HQJ2</accession>
<keyword evidence="1" id="KW-0560">Oxidoreductase</keyword>
<keyword evidence="3" id="KW-1185">Reference proteome</keyword>
<evidence type="ECO:0000313" key="3">
    <source>
        <dbReference type="Proteomes" id="UP001215280"/>
    </source>
</evidence>